<sequence length="119" mass="13169">MMFSLSKMELVLFTVVLILPALQSGALLSGTGTLDCAQLIILGGMTECDREGYDYFDDYDTSCKLKCNGDGRLPMPKGVCYGGKVYCTPQVKNILLTWTNDVENRKNKIIKKWCGSKGK</sequence>
<dbReference type="EMBL" id="GANP01015727">
    <property type="protein sequence ID" value="JAB68741.1"/>
    <property type="molecule type" value="mRNA"/>
</dbReference>
<evidence type="ECO:0000256" key="1">
    <source>
        <dbReference type="SAM" id="SignalP"/>
    </source>
</evidence>
<accession>V5IBB5</accession>
<feature type="signal peptide" evidence="1">
    <location>
        <begin position="1"/>
        <end position="24"/>
    </location>
</feature>
<feature type="chain" id="PRO_5004738583" evidence="1">
    <location>
        <begin position="25"/>
        <end position="119"/>
    </location>
</feature>
<protein>
    <submittedName>
        <fullName evidence="2">Putative secreted protein</fullName>
    </submittedName>
</protein>
<proteinExistence type="evidence at transcript level"/>
<keyword evidence="1" id="KW-0732">Signal</keyword>
<name>V5IBB5_IXORI</name>
<evidence type="ECO:0000313" key="2">
    <source>
        <dbReference type="EMBL" id="JAB68741.1"/>
    </source>
</evidence>
<organism evidence="2">
    <name type="scientific">Ixodes ricinus</name>
    <name type="common">Common tick</name>
    <name type="synonym">Acarus ricinus</name>
    <dbReference type="NCBI Taxonomy" id="34613"/>
    <lineage>
        <taxon>Eukaryota</taxon>
        <taxon>Metazoa</taxon>
        <taxon>Ecdysozoa</taxon>
        <taxon>Arthropoda</taxon>
        <taxon>Chelicerata</taxon>
        <taxon>Arachnida</taxon>
        <taxon>Acari</taxon>
        <taxon>Parasitiformes</taxon>
        <taxon>Ixodida</taxon>
        <taxon>Ixodoidea</taxon>
        <taxon>Ixodidae</taxon>
        <taxon>Ixodinae</taxon>
        <taxon>Ixodes</taxon>
    </lineage>
</organism>
<dbReference type="AlphaFoldDB" id="V5IBB5"/>
<reference evidence="2" key="1">
    <citation type="journal article" date="2015" name="Sci. Rep.">
        <title>Tissue- and time-dependent transcription in Ixodes ricinus salivary glands and midguts when blood feeding on the vertebrate host.</title>
        <authorList>
            <person name="Kotsyfakis M."/>
            <person name="Schwarz A."/>
            <person name="Erhart J."/>
            <person name="Ribeiro J.M."/>
        </authorList>
    </citation>
    <scope>NUCLEOTIDE SEQUENCE</scope>
    <source>
        <tissue evidence="2">Salivary gland and midgut</tissue>
    </source>
</reference>